<dbReference type="AlphaFoldDB" id="A0A8K0NJQ4"/>
<evidence type="ECO:0000256" key="2">
    <source>
        <dbReference type="ARBA" id="ARBA00022679"/>
    </source>
</evidence>
<accession>A0A8K0NJQ4</accession>
<dbReference type="Pfam" id="PF13578">
    <property type="entry name" value="Methyltransf_24"/>
    <property type="match status" value="1"/>
</dbReference>
<dbReference type="Proteomes" id="UP000811619">
    <property type="component" value="Unassembled WGS sequence"/>
</dbReference>
<organism evidence="5 6">
    <name type="scientific">Claviceps africana</name>
    <dbReference type="NCBI Taxonomy" id="83212"/>
    <lineage>
        <taxon>Eukaryota</taxon>
        <taxon>Fungi</taxon>
        <taxon>Dikarya</taxon>
        <taxon>Ascomycota</taxon>
        <taxon>Pezizomycotina</taxon>
        <taxon>Sordariomycetes</taxon>
        <taxon>Hypocreomycetidae</taxon>
        <taxon>Hypocreales</taxon>
        <taxon>Clavicipitaceae</taxon>
        <taxon>Claviceps</taxon>
    </lineage>
</organism>
<dbReference type="Gene3D" id="3.40.50.150">
    <property type="entry name" value="Vaccinia Virus protein VP39"/>
    <property type="match status" value="1"/>
</dbReference>
<dbReference type="InterPro" id="IPR029063">
    <property type="entry name" value="SAM-dependent_MTases_sf"/>
</dbReference>
<dbReference type="PANTHER" id="PTHR43167:SF1">
    <property type="entry name" value="PUTATIVE (AFU_ORTHOLOGUE AFUA_6G01830)-RELATED"/>
    <property type="match status" value="1"/>
</dbReference>
<keyword evidence="2" id="KW-0808">Transferase</keyword>
<evidence type="ECO:0000256" key="1">
    <source>
        <dbReference type="ARBA" id="ARBA00022603"/>
    </source>
</evidence>
<dbReference type="GO" id="GO:0032259">
    <property type="term" value="P:methylation"/>
    <property type="evidence" value="ECO:0007669"/>
    <property type="project" value="UniProtKB-KW"/>
</dbReference>
<dbReference type="PROSITE" id="PS51682">
    <property type="entry name" value="SAM_OMT_I"/>
    <property type="match status" value="1"/>
</dbReference>
<sequence length="251" mass="27908">MTTSADEAATQAVAASPRVHNLLRELHAQSEAQERCLSQILFYLKRSIAFYLFGSAWSTSSDDHMRDKFVSLERDKCQLVYLLARATGARNMVEAGTSFGVSTIYLALAAGQNVADERRATGKALSGKVVATEKEPSKAARARQNWKQAGDEVEPWIELREGDLLETLKGEGLPEQVDLLLLDIWTPLALPTLEIIRPRLRNGAIVLADNTVMAKPMYEEFLTYVNNPKNRFKMTTLPYSGGLLMAVYLPM</sequence>
<protein>
    <recommendedName>
        <fullName evidence="7">O-methyltransferase</fullName>
    </recommendedName>
</protein>
<dbReference type="InterPro" id="IPR002935">
    <property type="entry name" value="SAM_O-MeTrfase"/>
</dbReference>
<dbReference type="GO" id="GO:0008171">
    <property type="term" value="F:O-methyltransferase activity"/>
    <property type="evidence" value="ECO:0007669"/>
    <property type="project" value="InterPro"/>
</dbReference>
<comment type="caution">
    <text evidence="5">The sequence shown here is derived from an EMBL/GenBank/DDBJ whole genome shotgun (WGS) entry which is preliminary data.</text>
</comment>
<evidence type="ECO:0000313" key="5">
    <source>
        <dbReference type="EMBL" id="KAG5927492.1"/>
    </source>
</evidence>
<gene>
    <name evidence="5" type="ORF">E4U42_002169</name>
</gene>
<reference evidence="5" key="1">
    <citation type="journal article" date="2020" name="bioRxiv">
        <title>Whole genome comparisons of ergot fungi reveals the divergence and evolution of species within the genus Claviceps are the result of varying mechanisms driving genome evolution and host range expansion.</title>
        <authorList>
            <person name="Wyka S.A."/>
            <person name="Mondo S.J."/>
            <person name="Liu M."/>
            <person name="Dettman J."/>
            <person name="Nalam V."/>
            <person name="Broders K.D."/>
        </authorList>
    </citation>
    <scope>NUCLEOTIDE SEQUENCE</scope>
    <source>
        <strain evidence="5">CCC 489</strain>
    </source>
</reference>
<evidence type="ECO:0000256" key="3">
    <source>
        <dbReference type="ARBA" id="ARBA00022691"/>
    </source>
</evidence>
<evidence type="ECO:0000313" key="6">
    <source>
        <dbReference type="Proteomes" id="UP000811619"/>
    </source>
</evidence>
<dbReference type="OrthoDB" id="4863010at2759"/>
<keyword evidence="6" id="KW-1185">Reference proteome</keyword>
<evidence type="ECO:0000256" key="4">
    <source>
        <dbReference type="ARBA" id="ARBA00023453"/>
    </source>
</evidence>
<dbReference type="PANTHER" id="PTHR43167">
    <property type="entry name" value="PUTATIVE (AFU_ORTHOLOGUE AFUA_6G01830)-RELATED"/>
    <property type="match status" value="1"/>
</dbReference>
<dbReference type="EMBL" id="SRPY01000176">
    <property type="protein sequence ID" value="KAG5927492.1"/>
    <property type="molecule type" value="Genomic_DNA"/>
</dbReference>
<proteinExistence type="inferred from homology"/>
<comment type="similarity">
    <text evidence="4">Belongs to the class I-like SAM-binding methyltransferase superfamily. Cation-dependent O-methyltransferase family.</text>
</comment>
<keyword evidence="1" id="KW-0489">Methyltransferase</keyword>
<name>A0A8K0NJQ4_9HYPO</name>
<dbReference type="SUPFAM" id="SSF53335">
    <property type="entry name" value="S-adenosyl-L-methionine-dependent methyltransferases"/>
    <property type="match status" value="1"/>
</dbReference>
<evidence type="ECO:0008006" key="7">
    <source>
        <dbReference type="Google" id="ProtNLM"/>
    </source>
</evidence>
<keyword evidence="3" id="KW-0949">S-adenosyl-L-methionine</keyword>